<reference evidence="2 3" key="1">
    <citation type="submission" date="2014-11" db="EMBL/GenBank/DDBJ databases">
        <title>Complete genome sequence and analysis of Lactobacillus hokkaidonensis LOOC260T.</title>
        <authorList>
            <person name="Tanizawa Y."/>
            <person name="Tohno M."/>
            <person name="Kaminuma E."/>
            <person name="Nakamura Y."/>
            <person name="Arita M."/>
        </authorList>
    </citation>
    <scope>NUCLEOTIDE SEQUENCE [LARGE SCALE GENOMIC DNA]</scope>
    <source>
        <strain evidence="2 3">LOOC260</strain>
        <plasmid evidence="3">pLOOC260-1 DNA</plasmid>
    </source>
</reference>
<dbReference type="InterPro" id="IPR027417">
    <property type="entry name" value="P-loop_NTPase"/>
</dbReference>
<dbReference type="CDD" id="cd02042">
    <property type="entry name" value="ParAB_family"/>
    <property type="match status" value="1"/>
</dbReference>
<dbReference type="InterPro" id="IPR050678">
    <property type="entry name" value="DNA_Partitioning_ATPase"/>
</dbReference>
<organism evidence="2 3">
    <name type="scientific">Paucilactobacillus hokkaidonensis JCM 18461</name>
    <dbReference type="NCBI Taxonomy" id="1291742"/>
    <lineage>
        <taxon>Bacteria</taxon>
        <taxon>Bacillati</taxon>
        <taxon>Bacillota</taxon>
        <taxon>Bacilli</taxon>
        <taxon>Lactobacillales</taxon>
        <taxon>Lactobacillaceae</taxon>
        <taxon>Paucilactobacillus</taxon>
    </lineage>
</organism>
<evidence type="ECO:0000313" key="2">
    <source>
        <dbReference type="EMBL" id="BAP86814.1"/>
    </source>
</evidence>
<dbReference type="InterPro" id="IPR025669">
    <property type="entry name" value="AAA_dom"/>
</dbReference>
<evidence type="ECO:0000259" key="1">
    <source>
        <dbReference type="Pfam" id="PF13614"/>
    </source>
</evidence>
<gene>
    <name evidence="2" type="ORF">LOOC260_200400</name>
</gene>
<dbReference type="KEGG" id="lho:LOOC260_200400"/>
<dbReference type="HOGENOM" id="CLU_037612_4_2_9"/>
<proteinExistence type="predicted"/>
<sequence>MTQVITFGNFKGGVGKTSNSTMVALELSNRGYQTLLVDLDPQGNATNLYLKTKLNISNEVGYFKKTLMASIEDGDLSNSLINIKEHLDLLASAPDFALYPRYMEKHHEYLDRVTAFNTLLNPLKEKYDYIIIDIPPTISLITDSALYASDYCLIIMQTHEHSFEGAEAFIKYIQDEIVNEYKAPRLELVGILAVLLQAGAPVDEATVSNAISEFGEDNIFKNKIHSMQRLKRYGITGITFGSKFDKRVFDVYKNVTDELLSRIEVIEHG</sequence>
<dbReference type="Pfam" id="PF13614">
    <property type="entry name" value="AAA_31"/>
    <property type="match status" value="1"/>
</dbReference>
<dbReference type="AlphaFoldDB" id="A0A0A1H0M9"/>
<protein>
    <submittedName>
        <fullName evidence="2">ATPase involved in chromosome partitioning</fullName>
    </submittedName>
</protein>
<accession>A0A0A1H0M9</accession>
<feature type="domain" description="AAA" evidence="1">
    <location>
        <begin position="3"/>
        <end position="175"/>
    </location>
</feature>
<evidence type="ECO:0000313" key="3">
    <source>
        <dbReference type="Proteomes" id="UP000031620"/>
    </source>
</evidence>
<dbReference type="EMBL" id="AP014681">
    <property type="protein sequence ID" value="BAP86814.1"/>
    <property type="molecule type" value="Genomic_DNA"/>
</dbReference>
<name>A0A0A1H0M9_9LACO</name>
<keyword evidence="2" id="KW-0614">Plasmid</keyword>
<dbReference type="SUPFAM" id="SSF52540">
    <property type="entry name" value="P-loop containing nucleoside triphosphate hydrolases"/>
    <property type="match status" value="1"/>
</dbReference>
<dbReference type="PANTHER" id="PTHR13696">
    <property type="entry name" value="P-LOOP CONTAINING NUCLEOSIDE TRIPHOSPHATE HYDROLASE"/>
    <property type="match status" value="1"/>
</dbReference>
<dbReference type="RefSeq" id="WP_041095643.1">
    <property type="nucleotide sequence ID" value="NZ_AP014681.1"/>
</dbReference>
<dbReference type="Gene3D" id="3.40.50.300">
    <property type="entry name" value="P-loop containing nucleotide triphosphate hydrolases"/>
    <property type="match status" value="1"/>
</dbReference>
<dbReference type="Proteomes" id="UP000031620">
    <property type="component" value="Plasmid pLOOC260-1"/>
</dbReference>
<geneLocation type="plasmid" evidence="3">
    <name>pLOOC260-1 DNA</name>
</geneLocation>
<dbReference type="PANTHER" id="PTHR13696:SF52">
    <property type="entry name" value="PARA FAMILY PROTEIN CT_582"/>
    <property type="match status" value="1"/>
</dbReference>